<evidence type="ECO:0000313" key="2">
    <source>
        <dbReference type="Proteomes" id="UP000239833"/>
    </source>
</evidence>
<accession>A0A2L1U417</accession>
<name>A0A2L1U417_9BACL</name>
<gene>
    <name evidence="1" type="ORF">ERICIII_03569</name>
</gene>
<sequence>MEEGDGETNYAYYALHELHILPHELVKMSRFEKAAIYKMIDMRVKEEKKLQDKMKNR</sequence>
<proteinExistence type="predicted"/>
<evidence type="ECO:0008006" key="3">
    <source>
        <dbReference type="Google" id="ProtNLM"/>
    </source>
</evidence>
<evidence type="ECO:0000313" key="1">
    <source>
        <dbReference type="EMBL" id="AVF27679.1"/>
    </source>
</evidence>
<dbReference type="EMBL" id="CP019655">
    <property type="protein sequence ID" value="AVF27679.1"/>
    <property type="molecule type" value="Genomic_DNA"/>
</dbReference>
<organism evidence="1 2">
    <name type="scientific">Paenibacillus larvae subsp. larvae</name>
    <dbReference type="NCBI Taxonomy" id="147375"/>
    <lineage>
        <taxon>Bacteria</taxon>
        <taxon>Bacillati</taxon>
        <taxon>Bacillota</taxon>
        <taxon>Bacilli</taxon>
        <taxon>Bacillales</taxon>
        <taxon>Paenibacillaceae</taxon>
        <taxon>Paenibacillus</taxon>
    </lineage>
</organism>
<dbReference type="RefSeq" id="WP_193441750.1">
    <property type="nucleotide sequence ID" value="NZ_CP019655.1"/>
</dbReference>
<dbReference type="Proteomes" id="UP000239833">
    <property type="component" value="Chromosome"/>
</dbReference>
<dbReference type="AlphaFoldDB" id="A0A2L1U417"/>
<protein>
    <recommendedName>
        <fullName evidence="3">Phage protein</fullName>
    </recommendedName>
</protein>
<reference evidence="2" key="1">
    <citation type="submission" date="2017-02" db="EMBL/GenBank/DDBJ databases">
        <title>Delineation of Paenibacillus larvae strains originating from foulbrood outbreaks.</title>
        <authorList>
            <person name="Beims H."/>
            <person name="Bunk B."/>
            <person name="Sproeer C."/>
            <person name="Mohr K.I."/>
            <person name="Pradella S."/>
            <person name="Guenther G."/>
            <person name="Rohde M."/>
            <person name="von der Ohe W."/>
            <person name="Steinert M."/>
        </authorList>
    </citation>
    <scope>NUCLEOTIDE SEQUENCE [LARGE SCALE GENOMIC DNA]</scope>
    <source>
        <strain evidence="2">Eric_III</strain>
    </source>
</reference>